<dbReference type="Gene3D" id="1.10.10.2840">
    <property type="entry name" value="PucR C-terminal helix-turn-helix domain"/>
    <property type="match status" value="1"/>
</dbReference>
<evidence type="ECO:0000313" key="4">
    <source>
        <dbReference type="Proteomes" id="UP000278632"/>
    </source>
</evidence>
<evidence type="ECO:0000313" key="3">
    <source>
        <dbReference type="EMBL" id="RNL40768.1"/>
    </source>
</evidence>
<sequence length="381" mass="41778">MITVGDVLALPVFESVRLAAPCEGFAGRSVVNAGILDEEPPANGYKEFFPNEFILSSLGFARRDPALAERSIVSVMECGVAALAIKPAAQDAIGPRVIELSERRGIPILFYEGRYYEQILSSVLSLIRTDQEQSSKSRLIDGLVADRVAADVRASMYDIARATGATLQCFAVQPMGGDDCSLYAELSALSSVLASFRKDWGSVETAYACRYHDYLLAFVSYSRPPIDGRSHSEPDLIGRIEAMSSVRCGVSEEVPLGEGDLAVRQARFALEHAHELESTVVRWADLGVDAFHAAARVDRLFARASALYMRELELHDQCNDTDLLATARAFADAFGDVRSAAEALYQHPNTVRYRLRKIKAVLGMPDSSDRELARFLSLVFL</sequence>
<dbReference type="Proteomes" id="UP000278632">
    <property type="component" value="Unassembled WGS sequence"/>
</dbReference>
<dbReference type="InterPro" id="IPR012914">
    <property type="entry name" value="PucR_dom"/>
</dbReference>
<dbReference type="Pfam" id="PF13556">
    <property type="entry name" value="HTH_30"/>
    <property type="match status" value="1"/>
</dbReference>
<dbReference type="PANTHER" id="PTHR33744">
    <property type="entry name" value="CARBOHYDRATE DIACID REGULATOR"/>
    <property type="match status" value="1"/>
</dbReference>
<gene>
    <name evidence="3" type="ORF">DMP08_09910</name>
</gene>
<protein>
    <submittedName>
        <fullName evidence="3">PucR family transcriptional regulator</fullName>
    </submittedName>
</protein>
<dbReference type="OrthoDB" id="3190266at2"/>
<organism evidence="3 4">
    <name type="scientific">Paraeggerthella hongkongensis</name>
    <dbReference type="NCBI Taxonomy" id="230658"/>
    <lineage>
        <taxon>Bacteria</taxon>
        <taxon>Bacillati</taxon>
        <taxon>Actinomycetota</taxon>
        <taxon>Coriobacteriia</taxon>
        <taxon>Eggerthellales</taxon>
        <taxon>Eggerthellaceae</taxon>
        <taxon>Paraeggerthella</taxon>
    </lineage>
</organism>
<dbReference type="InterPro" id="IPR025736">
    <property type="entry name" value="PucR_C-HTH_dom"/>
</dbReference>
<accession>A0A3N0B1F1</accession>
<evidence type="ECO:0000259" key="2">
    <source>
        <dbReference type="Pfam" id="PF13556"/>
    </source>
</evidence>
<dbReference type="PANTHER" id="PTHR33744:SF1">
    <property type="entry name" value="DNA-BINDING TRANSCRIPTIONAL ACTIVATOR ADER"/>
    <property type="match status" value="1"/>
</dbReference>
<dbReference type="RefSeq" id="WP_123192731.1">
    <property type="nucleotide sequence ID" value="NZ_QICD01000024.1"/>
</dbReference>
<evidence type="ECO:0000259" key="1">
    <source>
        <dbReference type="Pfam" id="PF07905"/>
    </source>
</evidence>
<dbReference type="EMBL" id="QICD01000024">
    <property type="protein sequence ID" value="RNL40768.1"/>
    <property type="molecule type" value="Genomic_DNA"/>
</dbReference>
<dbReference type="AlphaFoldDB" id="A0A3N0B1F1"/>
<dbReference type="InterPro" id="IPR042070">
    <property type="entry name" value="PucR_C-HTH_sf"/>
</dbReference>
<proteinExistence type="predicted"/>
<dbReference type="InterPro" id="IPR051448">
    <property type="entry name" value="CdaR-like_regulators"/>
</dbReference>
<feature type="domain" description="PucR C-terminal helix-turn-helix" evidence="2">
    <location>
        <begin position="323"/>
        <end position="365"/>
    </location>
</feature>
<feature type="domain" description="Purine catabolism PurC-like" evidence="1">
    <location>
        <begin position="6"/>
        <end position="127"/>
    </location>
</feature>
<comment type="caution">
    <text evidence="3">The sequence shown here is derived from an EMBL/GenBank/DDBJ whole genome shotgun (WGS) entry which is preliminary data.</text>
</comment>
<keyword evidence="4" id="KW-1185">Reference proteome</keyword>
<name>A0A3N0B1F1_9ACTN</name>
<dbReference type="Pfam" id="PF07905">
    <property type="entry name" value="PucR"/>
    <property type="match status" value="1"/>
</dbReference>
<reference evidence="4" key="1">
    <citation type="submission" date="2018-05" db="EMBL/GenBank/DDBJ databases">
        <title>Genome Sequencing of selected type strains of the family Eggerthellaceae.</title>
        <authorList>
            <person name="Danylec N."/>
            <person name="Stoll D.A."/>
            <person name="Doetsch A."/>
            <person name="Huch M."/>
        </authorList>
    </citation>
    <scope>NUCLEOTIDE SEQUENCE [LARGE SCALE GENOMIC DNA]</scope>
    <source>
        <strain evidence="4">DSM 16106</strain>
    </source>
</reference>